<protein>
    <submittedName>
        <fullName evidence="2">Uncharacterized protein</fullName>
    </submittedName>
</protein>
<reference evidence="2 3" key="5">
    <citation type="journal article" date="2011" name="ISME J.">
        <title>Dual transcriptional profiling of a bacterial/fungal confrontation: Collimonas fungivorans versus Aspergillus niger.</title>
        <authorList>
            <person name="Mela F."/>
            <person name="Fritsche K."/>
            <person name="de Boer W."/>
            <person name="van Veen J.A."/>
            <person name="de Graaff L.H."/>
            <person name="van den Berg M."/>
            <person name="Leveau J.H."/>
        </authorList>
    </citation>
    <scope>NUCLEOTIDE SEQUENCE [LARGE SCALE GENOMIC DNA]</scope>
    <source>
        <strain evidence="2 3">Ter331</strain>
    </source>
</reference>
<dbReference type="AlphaFoldDB" id="G0AJQ6"/>
<proteinExistence type="predicted"/>
<keyword evidence="3" id="KW-1185">Reference proteome</keyword>
<evidence type="ECO:0000313" key="3">
    <source>
        <dbReference type="Proteomes" id="UP000008392"/>
    </source>
</evidence>
<gene>
    <name evidence="2" type="ordered locus">CFU_1439</name>
</gene>
<dbReference type="KEGG" id="cfu:CFU_1439"/>
<dbReference type="HOGENOM" id="CLU_504070_0_0_4"/>
<keyword evidence="1" id="KW-0812">Transmembrane</keyword>
<feature type="transmembrane region" description="Helical" evidence="1">
    <location>
        <begin position="29"/>
        <end position="49"/>
    </location>
</feature>
<dbReference type="EMBL" id="CP002745">
    <property type="protein sequence ID" value="AEK61271.1"/>
    <property type="molecule type" value="Genomic_DNA"/>
</dbReference>
<name>G0AJQ6_COLFT</name>
<dbReference type="AntiFam" id="ANF00095">
    <property type="entry name" value="Shadow ORF (opposite ABC transporters)"/>
</dbReference>
<keyword evidence="1" id="KW-1133">Transmembrane helix</keyword>
<sequence>MRRIAEAGAHDFGGVAEFAEVVVDLLDRLHAWIVGAGVVLAAGFLVPVIDAADKRRNQLHFGFGAGNRLRQGKQQGQVAMDASLLQHFGGPYAFPGRGDLDQHALAVDAGSFIQLDQGVSFVDAALGIEGQARIGFGGNPARDDFQDFLAEGDQQVVDDVGSRQLRVFLDCLAQQRLVFRLLHRFQDQRRIGGGVARRKCLDRLEIAGIGNDGGVLLELFELVHGSVEGQGRLIGSTARKYCAEVLRGSTMRKYCAGMQRENTAEIPSYHSTQFTAVCHAWTDQQYPAWLRSMRSADAFFGLGVKQDCFRQVERQLHLVFRLGRCARVGAASHASVVESGEHQRVRTGRFGQLHGTADFGRMVTAVAVADFRTARAQGVRNMFRTDAEDDFTADPGSDLRILRLHRRQRQQGCLPGVLEFECRAMAIGDQLAAHEIHRWRTDKAGDKQVAWIVVDFLRAAELLHHAILHHGDTVAQGHRFDLVMRDVDDGAAQALMHQLDFGAHLDPQLGVQVRQRFVEQEQRRIARDGAAHGDALPLPA</sequence>
<evidence type="ECO:0000313" key="2">
    <source>
        <dbReference type="EMBL" id="AEK61271.1"/>
    </source>
</evidence>
<reference evidence="2 3" key="3">
    <citation type="journal article" date="2008" name="FEMS Microbiol. Ecol.">
        <title>Identification and characterization of genes underlying chitinolysis in Collimonas fungivorans Ter331.</title>
        <authorList>
            <person name="Fritsche K."/>
            <person name="de Boer W."/>
            <person name="Gerards S."/>
            <person name="van den Berg M."/>
            <person name="van Veen J.A."/>
            <person name="Leveau J.H."/>
        </authorList>
    </citation>
    <scope>NUCLEOTIDE SEQUENCE [LARGE SCALE GENOMIC DNA]</scope>
    <source>
        <strain evidence="2 3">Ter331</strain>
    </source>
</reference>
<reference evidence="2 3" key="2">
    <citation type="journal article" date="2006" name="J. Microbiol. Methods">
        <title>Genomic flank-sequencing of plasposon insertion sites for rapid identification of functional genes.</title>
        <authorList>
            <person name="Leveau J.H."/>
            <person name="Gerards S."/>
            <person name="Fritsche K."/>
            <person name="Zondag G."/>
            <person name="van Veen J.A."/>
        </authorList>
    </citation>
    <scope>NUCLEOTIDE SEQUENCE [LARGE SCALE GENOMIC DNA]</scope>
    <source>
        <strain evidence="2 3">Ter331</strain>
    </source>
</reference>
<keyword evidence="1" id="KW-0472">Membrane</keyword>
<reference evidence="3" key="6">
    <citation type="submission" date="2011-05" db="EMBL/GenBank/DDBJ databases">
        <title>Complete sequence of Collimonas fungivorans Ter331.</title>
        <authorList>
            <person name="Leveau J.H."/>
        </authorList>
    </citation>
    <scope>NUCLEOTIDE SEQUENCE [LARGE SCALE GENOMIC DNA]</scope>
    <source>
        <strain evidence="3">Ter331</strain>
    </source>
</reference>
<reference evidence="2 3" key="4">
    <citation type="journal article" date="2010" name="Environ. Microbiol.">
        <title>The bacterial genus Collimonas: mycophagy, weathering and other adaptive solutions to life in oligotrophic soil environments.</title>
        <authorList>
            <person name="Leveau J.H."/>
            <person name="Uroz S."/>
            <person name="de Boer W."/>
        </authorList>
    </citation>
    <scope>NUCLEOTIDE SEQUENCE [LARGE SCALE GENOMIC DNA]</scope>
    <source>
        <strain evidence="2 3">Ter331</strain>
    </source>
</reference>
<evidence type="ECO:0000256" key="1">
    <source>
        <dbReference type="SAM" id="Phobius"/>
    </source>
</evidence>
<reference evidence="2 3" key="1">
    <citation type="journal article" date="2004" name="Environ. Microbiol.">
        <title>Phylogeny-function analysis of (meta)genomic libraries: screening for expression of ribosomal RNA genes by large-insert library fluorescent in situ hybridization (LIL-FISH).</title>
        <authorList>
            <person name="Leveau J.H."/>
            <person name="Gerards S."/>
            <person name="de Boer W."/>
            <person name="van Veen J.A."/>
        </authorList>
    </citation>
    <scope>NUCLEOTIDE SEQUENCE [LARGE SCALE GENOMIC DNA]</scope>
    <source>
        <strain evidence="2 3">Ter331</strain>
    </source>
</reference>
<organism evidence="2 3">
    <name type="scientific">Collimonas fungivorans (strain Ter331)</name>
    <dbReference type="NCBI Taxonomy" id="1005048"/>
    <lineage>
        <taxon>Bacteria</taxon>
        <taxon>Pseudomonadati</taxon>
        <taxon>Pseudomonadota</taxon>
        <taxon>Betaproteobacteria</taxon>
        <taxon>Burkholderiales</taxon>
        <taxon>Oxalobacteraceae</taxon>
        <taxon>Collimonas</taxon>
    </lineage>
</organism>
<accession>G0AJQ6</accession>
<dbReference type="Proteomes" id="UP000008392">
    <property type="component" value="Chromosome"/>
</dbReference>